<accession>A0AAU8IM90</accession>
<protein>
    <submittedName>
        <fullName evidence="1">Uncharacterized protein</fullName>
    </submittedName>
</protein>
<proteinExistence type="predicted"/>
<dbReference type="KEGG" id="stac:ABII15_05645"/>
<evidence type="ECO:0000313" key="1">
    <source>
        <dbReference type="EMBL" id="XCJ69476.1"/>
    </source>
</evidence>
<organism evidence="1">
    <name type="scientific">Streptomyces tabacisoli</name>
    <dbReference type="NCBI Taxonomy" id="3156398"/>
    <lineage>
        <taxon>Bacteria</taxon>
        <taxon>Bacillati</taxon>
        <taxon>Actinomycetota</taxon>
        <taxon>Actinomycetes</taxon>
        <taxon>Kitasatosporales</taxon>
        <taxon>Streptomycetaceae</taxon>
        <taxon>Streptomyces</taxon>
    </lineage>
</organism>
<name>A0AAU8IM90_9ACTN</name>
<gene>
    <name evidence="1" type="ORF">ABII15_05645</name>
</gene>
<dbReference type="AlphaFoldDB" id="A0AAU8IM90"/>
<sequence length="217" mass="22931">MPTTPYRATLRSDSPLPTTLWFPTSDTSDAIPAPGAVLPTWAIEKIRAEFTHRPGHLPQGLLRLNIGDSGPGVDARIPCAAHPDGDAAPGEVCLTPVILAELHPASLPAPNDALTSSPVPGALDDGWPGFFHRVHRLLGADGLLLIATRQRREHGRLTDPLGLLIAAARTAGFRYLQHIVIAHANPSGNQLVPAPLPDADPGVTHSDLIVLTAIDHT</sequence>
<reference evidence="1" key="1">
    <citation type="submission" date="2024-06" db="EMBL/GenBank/DDBJ databases">
        <title>Streptomyces sp. strain HUAS MG91 genome sequences.</title>
        <authorList>
            <person name="Mo P."/>
        </authorList>
    </citation>
    <scope>NUCLEOTIDE SEQUENCE</scope>
    <source>
        <strain evidence="1">HUAS MG91</strain>
    </source>
</reference>
<dbReference type="EMBL" id="CP159534">
    <property type="protein sequence ID" value="XCJ69476.1"/>
    <property type="molecule type" value="Genomic_DNA"/>
</dbReference>
<dbReference type="RefSeq" id="WP_353941163.1">
    <property type="nucleotide sequence ID" value="NZ_CP159534.1"/>
</dbReference>